<dbReference type="VEuPathDB" id="PiroplasmaDB:TA17710"/>
<organism evidence="2">
    <name type="scientific">Theileria annulata</name>
    <dbReference type="NCBI Taxonomy" id="5874"/>
    <lineage>
        <taxon>Eukaryota</taxon>
        <taxon>Sar</taxon>
        <taxon>Alveolata</taxon>
        <taxon>Apicomplexa</taxon>
        <taxon>Aconoidasida</taxon>
        <taxon>Piroplasmida</taxon>
        <taxon>Theileriidae</taxon>
        <taxon>Theileria</taxon>
    </lineage>
</organism>
<name>A0A3B0MVP1_THEAN</name>
<dbReference type="EMBL" id="UIVS01000003">
    <property type="protein sequence ID" value="SVP93011.1"/>
    <property type="molecule type" value="Genomic_DNA"/>
</dbReference>
<proteinExistence type="predicted"/>
<reference evidence="2" key="1">
    <citation type="submission" date="2018-07" db="EMBL/GenBank/DDBJ databases">
        <authorList>
            <person name="Quirk P.G."/>
            <person name="Krulwich T.A."/>
        </authorList>
    </citation>
    <scope>NUCLEOTIDE SEQUENCE</scope>
    <source>
        <strain evidence="2">Anand</strain>
    </source>
</reference>
<dbReference type="EMBL" id="UIVT01000003">
    <property type="protein sequence ID" value="SVP93815.1"/>
    <property type="molecule type" value="Genomic_DNA"/>
</dbReference>
<sequence>MSKDPDSSSSKKDENEDSLTSYLNVKSPLIGNLEFDVSVLPPPVDPRFIDYEIKDDVIKYEMTGLELSDRLSSFSDFNSGLSDPLLYGTSFTGCGIENKDLMTHLESVFLTKHKTKIESKGNYGDLVRNDLLETMKFFDKLKMSSVLSKAKESLPGYLSNLVSTSQEEGFSKKQIKFSKSEEISGIARDQKLTIYESWSNMNFEDKIEAYVSALQNTFVSTDKLSHPSNKFAKVLKVYSVVPNMKLWDNKYIQVGIDGVTVSSDSSSKLHSDGVLRPSKETQTHRYFEYYRKHSGYSPEDSFLSSNYTSGSNDMDPIDIDAPDHVKVEKDDVDDLFDEELEEDKHSEMLEYTSDQISDEQTDQFRGDKYKFIRQYTTQKFSKVSGAENYYLLTLPNSLMKKAHTHNKLNSENMEESPDSVELVPIRGPKLVFSKAGVTKRPDIHISYTDS</sequence>
<dbReference type="GO" id="GO:0006368">
    <property type="term" value="P:transcription elongation by RNA polymerase II"/>
    <property type="evidence" value="ECO:0007669"/>
    <property type="project" value="InterPro"/>
</dbReference>
<protein>
    <submittedName>
        <fullName evidence="2">Paf1, putative</fullName>
    </submittedName>
</protein>
<dbReference type="GO" id="GO:0016593">
    <property type="term" value="C:Cdc73/Paf1 complex"/>
    <property type="evidence" value="ECO:0007669"/>
    <property type="project" value="InterPro"/>
</dbReference>
<evidence type="ECO:0000313" key="2">
    <source>
        <dbReference type="EMBL" id="SVP93815.1"/>
    </source>
</evidence>
<evidence type="ECO:0000313" key="1">
    <source>
        <dbReference type="EMBL" id="SVP93011.1"/>
    </source>
</evidence>
<dbReference type="AlphaFoldDB" id="A0A3B0MVP1"/>
<dbReference type="Pfam" id="PF03985">
    <property type="entry name" value="Paf1"/>
    <property type="match status" value="1"/>
</dbReference>
<accession>A0A3B0MVP1</accession>
<gene>
    <name evidence="2" type="ORF">TAT_000281000</name>
    <name evidence="1" type="ORF">TAV_000281100</name>
</gene>
<dbReference type="InterPro" id="IPR007133">
    <property type="entry name" value="RNA_pol_II-assoc_Paf1"/>
</dbReference>